<accession>A0AAV3R2Z2</accession>
<keyword evidence="3" id="KW-1185">Reference proteome</keyword>
<dbReference type="SUPFAM" id="SSF53098">
    <property type="entry name" value="Ribonuclease H-like"/>
    <property type="match status" value="1"/>
</dbReference>
<gene>
    <name evidence="2" type="ORF">LIER_24344</name>
</gene>
<dbReference type="Proteomes" id="UP001454036">
    <property type="component" value="Unassembled WGS sequence"/>
</dbReference>
<reference evidence="2 3" key="1">
    <citation type="submission" date="2024-01" db="EMBL/GenBank/DDBJ databases">
        <title>The complete chloroplast genome sequence of Lithospermum erythrorhizon: insights into the phylogenetic relationship among Boraginaceae species and the maternal lineages of purple gromwells.</title>
        <authorList>
            <person name="Okada T."/>
            <person name="Watanabe K."/>
        </authorList>
    </citation>
    <scope>NUCLEOTIDE SEQUENCE [LARGE SCALE GENOMIC DNA]</scope>
</reference>
<organism evidence="2 3">
    <name type="scientific">Lithospermum erythrorhizon</name>
    <name type="common">Purple gromwell</name>
    <name type="synonym">Lithospermum officinale var. erythrorhizon</name>
    <dbReference type="NCBI Taxonomy" id="34254"/>
    <lineage>
        <taxon>Eukaryota</taxon>
        <taxon>Viridiplantae</taxon>
        <taxon>Streptophyta</taxon>
        <taxon>Embryophyta</taxon>
        <taxon>Tracheophyta</taxon>
        <taxon>Spermatophyta</taxon>
        <taxon>Magnoliopsida</taxon>
        <taxon>eudicotyledons</taxon>
        <taxon>Gunneridae</taxon>
        <taxon>Pentapetalae</taxon>
        <taxon>asterids</taxon>
        <taxon>lamiids</taxon>
        <taxon>Boraginales</taxon>
        <taxon>Boraginaceae</taxon>
        <taxon>Boraginoideae</taxon>
        <taxon>Lithospermeae</taxon>
        <taxon>Lithospermum</taxon>
    </lineage>
</organism>
<proteinExistence type="predicted"/>
<dbReference type="PANTHER" id="PTHR23272">
    <property type="entry name" value="BED FINGER-RELATED"/>
    <property type="match status" value="1"/>
</dbReference>
<sequence length="142" mass="17112">MIKIILGLEEKLQVLDNNIRWNSTWLMLYIACYYKTCWPRYAEDDPAFSHFVPTECEWEIVQEICRFLELFADVIEVINGSYYPTVNLFINELWKVKILLDENAIKYEKSHLRLMALEMQLKYDKYWRECDTLIALIAILLF</sequence>
<dbReference type="GO" id="GO:0003677">
    <property type="term" value="F:DNA binding"/>
    <property type="evidence" value="ECO:0007669"/>
    <property type="project" value="InterPro"/>
</dbReference>
<name>A0AAV3R2Z2_LITER</name>
<evidence type="ECO:0000313" key="2">
    <source>
        <dbReference type="EMBL" id="GAA0169976.1"/>
    </source>
</evidence>
<evidence type="ECO:0000313" key="3">
    <source>
        <dbReference type="Proteomes" id="UP001454036"/>
    </source>
</evidence>
<comment type="caution">
    <text evidence="2">The sequence shown here is derived from an EMBL/GenBank/DDBJ whole genome shotgun (WGS) entry which is preliminary data.</text>
</comment>
<feature type="domain" description="hAT-like transposase RNase-H fold" evidence="1">
    <location>
        <begin position="81"/>
        <end position="140"/>
    </location>
</feature>
<dbReference type="Pfam" id="PF14372">
    <property type="entry name" value="hAT-like_RNase-H"/>
    <property type="match status" value="1"/>
</dbReference>
<dbReference type="AlphaFoldDB" id="A0AAV3R2Z2"/>
<dbReference type="InterPro" id="IPR012337">
    <property type="entry name" value="RNaseH-like_sf"/>
</dbReference>
<dbReference type="InterPro" id="IPR025525">
    <property type="entry name" value="hAT-like_transposase_RNase-H"/>
</dbReference>
<dbReference type="EMBL" id="BAABME010007049">
    <property type="protein sequence ID" value="GAA0169976.1"/>
    <property type="molecule type" value="Genomic_DNA"/>
</dbReference>
<protein>
    <recommendedName>
        <fullName evidence="1">hAT-like transposase RNase-H fold domain-containing protein</fullName>
    </recommendedName>
</protein>
<evidence type="ECO:0000259" key="1">
    <source>
        <dbReference type="Pfam" id="PF14372"/>
    </source>
</evidence>